<dbReference type="Gene3D" id="3.30.40.10">
    <property type="entry name" value="Zinc/RING finger domain, C3HC4 (zinc finger)"/>
    <property type="match status" value="1"/>
</dbReference>
<accession>A0AAQ4DBZ7</accession>
<gene>
    <name evidence="2" type="ORF">V5799_028745</name>
</gene>
<evidence type="ECO:0000313" key="3">
    <source>
        <dbReference type="Proteomes" id="UP001321473"/>
    </source>
</evidence>
<reference evidence="2 3" key="1">
    <citation type="journal article" date="2023" name="Arcadia Sci">
        <title>De novo assembly of a long-read Amblyomma americanum tick genome.</title>
        <authorList>
            <person name="Chou S."/>
            <person name="Poskanzer K.E."/>
            <person name="Rollins M."/>
            <person name="Thuy-Boun P.S."/>
        </authorList>
    </citation>
    <scope>NUCLEOTIDE SEQUENCE [LARGE SCALE GENOMIC DNA]</scope>
    <source>
        <strain evidence="2">F_SG_1</strain>
        <tissue evidence="2">Salivary glands</tissue>
    </source>
</reference>
<comment type="caution">
    <text evidence="2">The sequence shown here is derived from an EMBL/GenBank/DDBJ whole genome shotgun (WGS) entry which is preliminary data.</text>
</comment>
<dbReference type="SUPFAM" id="SSF57997">
    <property type="entry name" value="Tropomyosin"/>
    <property type="match status" value="1"/>
</dbReference>
<keyword evidence="1" id="KW-0175">Coiled coil</keyword>
<dbReference type="InterPro" id="IPR013083">
    <property type="entry name" value="Znf_RING/FYVE/PHD"/>
</dbReference>
<dbReference type="Gene3D" id="1.20.5.340">
    <property type="match status" value="1"/>
</dbReference>
<evidence type="ECO:0000313" key="2">
    <source>
        <dbReference type="EMBL" id="KAK8759987.1"/>
    </source>
</evidence>
<organism evidence="2 3">
    <name type="scientific">Amblyomma americanum</name>
    <name type="common">Lone star tick</name>
    <dbReference type="NCBI Taxonomy" id="6943"/>
    <lineage>
        <taxon>Eukaryota</taxon>
        <taxon>Metazoa</taxon>
        <taxon>Ecdysozoa</taxon>
        <taxon>Arthropoda</taxon>
        <taxon>Chelicerata</taxon>
        <taxon>Arachnida</taxon>
        <taxon>Acari</taxon>
        <taxon>Parasitiformes</taxon>
        <taxon>Ixodida</taxon>
        <taxon>Ixodoidea</taxon>
        <taxon>Ixodidae</taxon>
        <taxon>Amblyomminae</taxon>
        <taxon>Amblyomma</taxon>
    </lineage>
</organism>
<name>A0AAQ4DBZ7_AMBAM</name>
<dbReference type="EMBL" id="JARKHS020032462">
    <property type="protein sequence ID" value="KAK8759987.1"/>
    <property type="molecule type" value="Genomic_DNA"/>
</dbReference>
<sequence>MPVKARLRGFEPPIPEDFQVIFCDELPPDVVCAQCDNVSATLHRDTQDHGYCTSCIKMCTNDGLFQCYICAKAYRISELKQDKTTTVRIDNQKIICPMTVEGKPVHIPFGSLKDHLKWCTCSKKDNATEEVDHQSSVPAPDKKSACPYCDEKVTKKEVFQHVKNCRGKHNELHQQQQHKALSSKVGGQYDAKNTGQQTPFSVQRLQGEKISDRNVSYRQEDTKEAAGVRAKECAGFSNPEQNQTETLTEINNLKAEITKIYVMCAQSQSKISDQQKKIAELEEALDQKDSDIQKLTERMQSAEVRMVELEAALGQKDDEIQNLSKNMQSCDVHVMNLQEALSQREHHVQLLTETVTSIQTDLHNIDIRCEQQKDIADKTACYVKAVRNSLREEMSTFIEGSEKRMHLIEAAQKNMMDSLTAELDKLREECKQSRDIAKESYLVCSRLNGTIFHLKASHDNLQACFDNCARRVFPAPPEPGQFAPSGRGWR</sequence>
<evidence type="ECO:0000256" key="1">
    <source>
        <dbReference type="SAM" id="Coils"/>
    </source>
</evidence>
<feature type="coiled-coil region" evidence="1">
    <location>
        <begin position="264"/>
        <end position="326"/>
    </location>
</feature>
<dbReference type="Proteomes" id="UP001321473">
    <property type="component" value="Unassembled WGS sequence"/>
</dbReference>
<protein>
    <submittedName>
        <fullName evidence="2">Uncharacterized protein</fullName>
    </submittedName>
</protein>
<proteinExistence type="predicted"/>
<keyword evidence="3" id="KW-1185">Reference proteome</keyword>
<feature type="coiled-coil region" evidence="1">
    <location>
        <begin position="409"/>
        <end position="436"/>
    </location>
</feature>
<dbReference type="AlphaFoldDB" id="A0AAQ4DBZ7"/>